<dbReference type="GO" id="GO:0046040">
    <property type="term" value="P:IMP metabolic process"/>
    <property type="evidence" value="ECO:0007669"/>
    <property type="project" value="TreeGrafter"/>
</dbReference>
<evidence type="ECO:0000256" key="6">
    <source>
        <dbReference type="ARBA" id="ARBA00022755"/>
    </source>
</evidence>
<dbReference type="EMBL" id="UINC01004787">
    <property type="protein sequence ID" value="SVA16851.1"/>
    <property type="molecule type" value="Genomic_DNA"/>
</dbReference>
<dbReference type="InterPro" id="IPR042109">
    <property type="entry name" value="Adenylosuccinate_synth_dom1"/>
</dbReference>
<dbReference type="Gene3D" id="3.90.170.10">
    <property type="entry name" value="Adenylosuccinate Synthetase, subunit A, domain 3"/>
    <property type="match status" value="1"/>
</dbReference>
<proteinExistence type="inferred from homology"/>
<dbReference type="SMART" id="SM00788">
    <property type="entry name" value="Adenylsucc_synt"/>
    <property type="match status" value="1"/>
</dbReference>
<dbReference type="InterPro" id="IPR042111">
    <property type="entry name" value="Adenylosuccinate_synth_dom3"/>
</dbReference>
<evidence type="ECO:0000256" key="3">
    <source>
        <dbReference type="ARBA" id="ARBA00022598"/>
    </source>
</evidence>
<keyword evidence="8" id="KW-0342">GTP-binding</keyword>
<comment type="cofactor">
    <cofactor evidence="1">
        <name>Mg(2+)</name>
        <dbReference type="ChEBI" id="CHEBI:18420"/>
    </cofactor>
</comment>
<evidence type="ECO:0000256" key="2">
    <source>
        <dbReference type="ARBA" id="ARBA00011738"/>
    </source>
</evidence>
<dbReference type="Gene3D" id="1.10.300.10">
    <property type="entry name" value="Adenylosuccinate Synthetase, subunit A, domain 2"/>
    <property type="match status" value="1"/>
</dbReference>
<dbReference type="InterPro" id="IPR027417">
    <property type="entry name" value="P-loop_NTPase"/>
</dbReference>
<dbReference type="PANTHER" id="PTHR11846:SF0">
    <property type="entry name" value="ADENYLOSUCCINATE SYNTHETASE"/>
    <property type="match status" value="1"/>
</dbReference>
<protein>
    <recommendedName>
        <fullName evidence="10">Adenylosuccinate synthetase</fullName>
    </recommendedName>
</protein>
<dbReference type="PANTHER" id="PTHR11846">
    <property type="entry name" value="ADENYLOSUCCINATE SYNTHETASE"/>
    <property type="match status" value="1"/>
</dbReference>
<dbReference type="HAMAP" id="MF_00011">
    <property type="entry name" value="Adenylosucc_synth"/>
    <property type="match status" value="1"/>
</dbReference>
<keyword evidence="4" id="KW-0479">Metal-binding</keyword>
<dbReference type="GO" id="GO:0004019">
    <property type="term" value="F:adenylosuccinate synthase activity"/>
    <property type="evidence" value="ECO:0007669"/>
    <property type="project" value="InterPro"/>
</dbReference>
<keyword evidence="6" id="KW-0658">Purine biosynthesis</keyword>
<dbReference type="GO" id="GO:0044208">
    <property type="term" value="P:'de novo' AMP biosynthetic process"/>
    <property type="evidence" value="ECO:0007669"/>
    <property type="project" value="TreeGrafter"/>
</dbReference>
<reference evidence="9" key="1">
    <citation type="submission" date="2018-05" db="EMBL/GenBank/DDBJ databases">
        <authorList>
            <person name="Lanie J.A."/>
            <person name="Ng W.-L."/>
            <person name="Kazmierczak K.M."/>
            <person name="Andrzejewski T.M."/>
            <person name="Davidsen T.M."/>
            <person name="Wayne K.J."/>
            <person name="Tettelin H."/>
            <person name="Glass J.I."/>
            <person name="Rusch D."/>
            <person name="Podicherti R."/>
            <person name="Tsui H.-C.T."/>
            <person name="Winkler M.E."/>
        </authorList>
    </citation>
    <scope>NUCLEOTIDE SEQUENCE</scope>
</reference>
<keyword evidence="5" id="KW-0547">Nucleotide-binding</keyword>
<feature type="non-terminal residue" evidence="9">
    <location>
        <position position="1"/>
    </location>
</feature>
<name>A0A381TMW1_9ZZZZ</name>
<evidence type="ECO:0000256" key="1">
    <source>
        <dbReference type="ARBA" id="ARBA00001946"/>
    </source>
</evidence>
<accession>A0A381TMW1</accession>
<sequence>VPEATVPASVVLGAQWGDEGKGKAIDQLANHSTWTVRFQGGNNAGHTIVLGDTTLKLHQIPSGVTYDHCNLVLGDGMVIDPWVLDEELEKWHALTGERPEGKRLFISERASIILPFHRLYDGADELVGTTGRGIGPTYRDRIERVGIRFADLANVVDDAEAIQAAAERMNKQLATVGVEQSIEPETLRTDLQWVLDRYSEAIKPTGLMVDLALRNGERILLEGAQGAMLDIDQGTYPFVTSSVTSRANATHGAGIHPGHVDQCFGISKAYTTRVGNGPFPSELSLDEGPGRHMAQVGNEYGTTTGRPRRTGWLDMVALRESHRINGYTGLVITKLDVLGGLDELKICIGYEMDGKTLHVMPTTSEDLARCSPIYETHTGFPAMTQDEWIHMAEASRSEGVGFDAMPVAIRAYIERIEHLAGVPVVSIGVGPDRRASIAKAGGPFDFPSVEATF</sequence>
<dbReference type="CDD" id="cd03108">
    <property type="entry name" value="AdSS"/>
    <property type="match status" value="1"/>
</dbReference>
<dbReference type="PROSITE" id="PS01266">
    <property type="entry name" value="ADENYLOSUCCIN_SYN_1"/>
    <property type="match status" value="1"/>
</dbReference>
<dbReference type="InterPro" id="IPR001114">
    <property type="entry name" value="Adenylosuccinate_synthetase"/>
</dbReference>
<evidence type="ECO:0000256" key="8">
    <source>
        <dbReference type="ARBA" id="ARBA00023134"/>
    </source>
</evidence>
<dbReference type="NCBIfam" id="TIGR00184">
    <property type="entry name" value="purA"/>
    <property type="match status" value="1"/>
</dbReference>
<evidence type="ECO:0000256" key="4">
    <source>
        <dbReference type="ARBA" id="ARBA00022723"/>
    </source>
</evidence>
<dbReference type="SUPFAM" id="SSF52540">
    <property type="entry name" value="P-loop containing nucleoside triphosphate hydrolases"/>
    <property type="match status" value="1"/>
</dbReference>
<evidence type="ECO:0000256" key="7">
    <source>
        <dbReference type="ARBA" id="ARBA00022842"/>
    </source>
</evidence>
<dbReference type="FunFam" id="3.90.170.10:FF:000001">
    <property type="entry name" value="Adenylosuccinate synthetase"/>
    <property type="match status" value="1"/>
</dbReference>
<dbReference type="NCBIfam" id="NF002223">
    <property type="entry name" value="PRK01117.1"/>
    <property type="match status" value="1"/>
</dbReference>
<keyword evidence="3" id="KW-0436">Ligase</keyword>
<gene>
    <name evidence="9" type="ORF">METZ01_LOCUS69705</name>
</gene>
<organism evidence="9">
    <name type="scientific">marine metagenome</name>
    <dbReference type="NCBI Taxonomy" id="408172"/>
    <lineage>
        <taxon>unclassified sequences</taxon>
        <taxon>metagenomes</taxon>
        <taxon>ecological metagenomes</taxon>
    </lineage>
</organism>
<dbReference type="InterPro" id="IPR042110">
    <property type="entry name" value="Adenylosuccinate_synth_dom2"/>
</dbReference>
<evidence type="ECO:0008006" key="10">
    <source>
        <dbReference type="Google" id="ProtNLM"/>
    </source>
</evidence>
<dbReference type="InterPro" id="IPR018220">
    <property type="entry name" value="Adenylosuccin_syn_GTP-bd"/>
</dbReference>
<evidence type="ECO:0000313" key="9">
    <source>
        <dbReference type="EMBL" id="SVA16851.1"/>
    </source>
</evidence>
<dbReference type="GO" id="GO:0005737">
    <property type="term" value="C:cytoplasm"/>
    <property type="evidence" value="ECO:0007669"/>
    <property type="project" value="TreeGrafter"/>
</dbReference>
<dbReference type="Gene3D" id="3.40.440.10">
    <property type="entry name" value="Adenylosuccinate Synthetase, subunit A, domain 1"/>
    <property type="match status" value="1"/>
</dbReference>
<dbReference type="GO" id="GO:0005525">
    <property type="term" value="F:GTP binding"/>
    <property type="evidence" value="ECO:0007669"/>
    <property type="project" value="UniProtKB-KW"/>
</dbReference>
<dbReference type="AlphaFoldDB" id="A0A381TMW1"/>
<evidence type="ECO:0000256" key="5">
    <source>
        <dbReference type="ARBA" id="ARBA00022741"/>
    </source>
</evidence>
<comment type="subunit">
    <text evidence="2">Homodimer.</text>
</comment>
<dbReference type="GO" id="GO:0046872">
    <property type="term" value="F:metal ion binding"/>
    <property type="evidence" value="ECO:0007669"/>
    <property type="project" value="UniProtKB-KW"/>
</dbReference>
<keyword evidence="7" id="KW-0460">Magnesium</keyword>
<dbReference type="Pfam" id="PF00709">
    <property type="entry name" value="Adenylsucc_synt"/>
    <property type="match status" value="1"/>
</dbReference>